<evidence type="ECO:0000256" key="1">
    <source>
        <dbReference type="ARBA" id="ARBA00011245"/>
    </source>
</evidence>
<evidence type="ECO:0000256" key="4">
    <source>
        <dbReference type="ARBA" id="ARBA00025589"/>
    </source>
</evidence>
<dbReference type="PANTHER" id="PTHR35369:SF2">
    <property type="entry name" value="BLR3025 PROTEIN"/>
    <property type="match status" value="1"/>
</dbReference>
<evidence type="ECO:0000313" key="10">
    <source>
        <dbReference type="Proteomes" id="UP000240418"/>
    </source>
</evidence>
<dbReference type="Pfam" id="PF11799">
    <property type="entry name" value="IMS_C"/>
    <property type="match status" value="1"/>
</dbReference>
<keyword evidence="10" id="KW-1185">Reference proteome</keyword>
<dbReference type="CDD" id="cd03468">
    <property type="entry name" value="PolY_like"/>
    <property type="match status" value="1"/>
</dbReference>
<comment type="function">
    <text evidence="4">Poorly processive, error-prone DNA polymerase involved in untargeted mutagenesis. Copies undamaged DNA at stalled replication forks, which arise in vivo from mismatched or misaligned primer ends. These misaligned primers can be extended by PolIV. Exhibits no 3'-5' exonuclease (proofreading) activity. May be involved in translesional synthesis, in conjunction with the beta clamp from PolIII.</text>
</comment>
<sequence length="554" mass="61078">MPHRRILSLWFPRLGAERLIRMERGTFDAPLAVLRDTGQMQVISSLNVQAEAEGLELGQPLRDAQAVCPGLITRLQNVQAEAGFLAVLRRWAGKFSPWVAEEEPSALVIDLTGCAHLFGGEAGLLTQVEQDCGDLGLTVRLGIADTLGAAWALARFAEQPAGEMLHRSGDDIAQEARATRSRAVKRRHWTRGGTPPQKATAEARAGRIAPVGKTRSALAELPVAGLRLDAATQGELARLGLRKIGDLTGQPRAGLTRRFGKGLVLRLDQALGSQPEPVSPAADRPVFAVRMTLPEPIGLEADVLAGVERLLPPLCERLKERGQGARVVRLQVFRADQTMQWVDVGLARASDDPERIRPLMRMKLEEIDAGFGIDMLRIEAVRVEPVHTRRVTGHLDAGRAVAERLAAGHALDDLVGRIGARIGLEQITRRHPASSHIPEKGAQTLHAAWSEPFREAWPQVSIPRPILLWRPEVVQAPDVPRLTGPFRWRGRDMETQDAVGPERIAPEWWLDEPEWRSGVRDYWRVTCTNGERLWLYYAHGGAMSSGWFCQGSFA</sequence>
<dbReference type="EC" id="2.7.7.7" evidence="2"/>
<dbReference type="PANTHER" id="PTHR35369">
    <property type="entry name" value="BLR3025 PROTEIN-RELATED"/>
    <property type="match status" value="1"/>
</dbReference>
<dbReference type="AlphaFoldDB" id="A0A2P8FKS4"/>
<evidence type="ECO:0000256" key="6">
    <source>
        <dbReference type="SAM" id="MobiDB-lite"/>
    </source>
</evidence>
<dbReference type="Pfam" id="PF00817">
    <property type="entry name" value="IMS"/>
    <property type="match status" value="1"/>
</dbReference>
<dbReference type="InterPro" id="IPR050356">
    <property type="entry name" value="SulA_CellDiv_inhibitor"/>
</dbReference>
<gene>
    <name evidence="9" type="ORF">CLV88_101757</name>
</gene>
<evidence type="ECO:0000259" key="8">
    <source>
        <dbReference type="Pfam" id="PF11799"/>
    </source>
</evidence>
<dbReference type="GO" id="GO:0006281">
    <property type="term" value="P:DNA repair"/>
    <property type="evidence" value="ECO:0007669"/>
    <property type="project" value="InterPro"/>
</dbReference>
<name>A0A2P8FKS4_9RHOB</name>
<dbReference type="RefSeq" id="WP_106606989.1">
    <property type="nucleotide sequence ID" value="NZ_PYGJ01000001.1"/>
</dbReference>
<comment type="catalytic activity">
    <reaction evidence="5">
        <text>DNA(n) + a 2'-deoxyribonucleoside 5'-triphosphate = DNA(n+1) + diphosphate</text>
        <dbReference type="Rhea" id="RHEA:22508"/>
        <dbReference type="Rhea" id="RHEA-COMP:17339"/>
        <dbReference type="Rhea" id="RHEA-COMP:17340"/>
        <dbReference type="ChEBI" id="CHEBI:33019"/>
        <dbReference type="ChEBI" id="CHEBI:61560"/>
        <dbReference type="ChEBI" id="CHEBI:173112"/>
        <dbReference type="EC" id="2.7.7.7"/>
    </reaction>
</comment>
<evidence type="ECO:0000256" key="5">
    <source>
        <dbReference type="ARBA" id="ARBA00049244"/>
    </source>
</evidence>
<protein>
    <recommendedName>
        <fullName evidence="2">DNA-directed DNA polymerase</fullName>
        <ecNumber evidence="2">2.7.7.7</ecNumber>
    </recommendedName>
</protein>
<evidence type="ECO:0000313" key="9">
    <source>
        <dbReference type="EMBL" id="PSL22330.1"/>
    </source>
</evidence>
<evidence type="ECO:0000256" key="3">
    <source>
        <dbReference type="ARBA" id="ARBA00022763"/>
    </source>
</evidence>
<dbReference type="OrthoDB" id="9788640at2"/>
<comment type="caution">
    <text evidence="9">The sequence shown here is derived from an EMBL/GenBank/DDBJ whole genome shotgun (WGS) entry which is preliminary data.</text>
</comment>
<dbReference type="EMBL" id="PYGJ01000001">
    <property type="protein sequence ID" value="PSL22330.1"/>
    <property type="molecule type" value="Genomic_DNA"/>
</dbReference>
<feature type="domain" description="UmuC" evidence="7">
    <location>
        <begin position="28"/>
        <end position="152"/>
    </location>
</feature>
<reference evidence="9 10" key="1">
    <citation type="submission" date="2018-03" db="EMBL/GenBank/DDBJ databases">
        <title>Genomic Encyclopedia of Archaeal and Bacterial Type Strains, Phase II (KMG-II): from individual species to whole genera.</title>
        <authorList>
            <person name="Goeker M."/>
        </authorList>
    </citation>
    <scope>NUCLEOTIDE SEQUENCE [LARGE SCALE GENOMIC DNA]</scope>
    <source>
        <strain evidence="9 10">DSM 100673</strain>
    </source>
</reference>
<feature type="domain" description="DNA polymerase Y-family little finger" evidence="8">
    <location>
        <begin position="289"/>
        <end position="373"/>
    </location>
</feature>
<proteinExistence type="predicted"/>
<feature type="region of interest" description="Disordered" evidence="6">
    <location>
        <begin position="183"/>
        <end position="202"/>
    </location>
</feature>
<evidence type="ECO:0000256" key="2">
    <source>
        <dbReference type="ARBA" id="ARBA00012417"/>
    </source>
</evidence>
<evidence type="ECO:0000259" key="7">
    <source>
        <dbReference type="Pfam" id="PF00817"/>
    </source>
</evidence>
<comment type="subunit">
    <text evidence="1">Monomer.</text>
</comment>
<dbReference type="SUPFAM" id="SSF56672">
    <property type="entry name" value="DNA/RNA polymerases"/>
    <property type="match status" value="1"/>
</dbReference>
<dbReference type="InterPro" id="IPR017961">
    <property type="entry name" value="DNA_pol_Y-fam_little_finger"/>
</dbReference>
<accession>A0A2P8FKS4</accession>
<dbReference type="InterPro" id="IPR001126">
    <property type="entry name" value="UmuC"/>
</dbReference>
<dbReference type="Gene3D" id="3.40.1170.60">
    <property type="match status" value="1"/>
</dbReference>
<keyword evidence="3" id="KW-0227">DNA damage</keyword>
<dbReference type="InterPro" id="IPR043502">
    <property type="entry name" value="DNA/RNA_pol_sf"/>
</dbReference>
<dbReference type="GO" id="GO:0003684">
    <property type="term" value="F:damaged DNA binding"/>
    <property type="evidence" value="ECO:0007669"/>
    <property type="project" value="InterPro"/>
</dbReference>
<dbReference type="Proteomes" id="UP000240418">
    <property type="component" value="Unassembled WGS sequence"/>
</dbReference>
<organism evidence="9 10">
    <name type="scientific">Shimia abyssi</name>
    <dbReference type="NCBI Taxonomy" id="1662395"/>
    <lineage>
        <taxon>Bacteria</taxon>
        <taxon>Pseudomonadati</taxon>
        <taxon>Pseudomonadota</taxon>
        <taxon>Alphaproteobacteria</taxon>
        <taxon>Rhodobacterales</taxon>
        <taxon>Roseobacteraceae</taxon>
    </lineage>
</organism>